<protein>
    <recommendedName>
        <fullName evidence="3">PAAR domain-containing protein</fullName>
    </recommendedName>
</protein>
<dbReference type="CDD" id="cd14744">
    <property type="entry name" value="PAAR_CT_2"/>
    <property type="match status" value="1"/>
</dbReference>
<comment type="caution">
    <text evidence="1">The sequence shown here is derived from an EMBL/GenBank/DDBJ whole genome shotgun (WGS) entry which is preliminary data.</text>
</comment>
<gene>
    <name evidence="1" type="ORF">PAMC26577_25020</name>
</gene>
<dbReference type="Proteomes" id="UP000195221">
    <property type="component" value="Unassembled WGS sequence"/>
</dbReference>
<evidence type="ECO:0008006" key="3">
    <source>
        <dbReference type="Google" id="ProtNLM"/>
    </source>
</evidence>
<reference evidence="1 2" key="1">
    <citation type="submission" date="2017-03" db="EMBL/GenBank/DDBJ databases">
        <title>Genome analysis of strain PAMC 26577.</title>
        <authorList>
            <person name="Oh H.-M."/>
            <person name="Yang J.-A."/>
        </authorList>
    </citation>
    <scope>NUCLEOTIDE SEQUENCE [LARGE SCALE GENOMIC DNA]</scope>
    <source>
        <strain evidence="1 2">PAMC 26577</strain>
    </source>
</reference>
<dbReference type="Pfam" id="PF05488">
    <property type="entry name" value="PAAR_motif"/>
    <property type="match status" value="1"/>
</dbReference>
<evidence type="ECO:0000313" key="1">
    <source>
        <dbReference type="EMBL" id="OTP71199.1"/>
    </source>
</evidence>
<dbReference type="InterPro" id="IPR008727">
    <property type="entry name" value="PAAR_motif"/>
</dbReference>
<proteinExistence type="predicted"/>
<sequence length="178" mass="18979">MMRLLLCIGDEPETGGFIDPASGGSFSIRGHQVALIGASAYCNACNSTGSIVKAGGPRRPWHRGVEVAHDGDIVLCKCAKPPRMIATMQSTSTNDDMIESRGEVDDYRTGHVHLGDGPGHFDQAFTLKDRYTGQPLAGVRYRVQSATGVIHDGITDAAGQTARIHAACAENITIHIQH</sequence>
<accession>A0A242MIQ9</accession>
<dbReference type="EMBL" id="NBTZ01000102">
    <property type="protein sequence ID" value="OTP71199.1"/>
    <property type="molecule type" value="Genomic_DNA"/>
</dbReference>
<evidence type="ECO:0000313" key="2">
    <source>
        <dbReference type="Proteomes" id="UP000195221"/>
    </source>
</evidence>
<dbReference type="AlphaFoldDB" id="A0A242MIQ9"/>
<name>A0A242MIQ9_CABSO</name>
<organism evidence="1 2">
    <name type="scientific">Caballeronia sordidicola</name>
    <name type="common">Burkholderia sordidicola</name>
    <dbReference type="NCBI Taxonomy" id="196367"/>
    <lineage>
        <taxon>Bacteria</taxon>
        <taxon>Pseudomonadati</taxon>
        <taxon>Pseudomonadota</taxon>
        <taxon>Betaproteobacteria</taxon>
        <taxon>Burkholderiales</taxon>
        <taxon>Burkholderiaceae</taxon>
        <taxon>Caballeronia</taxon>
    </lineage>
</organism>